<name>A0ACD1AAQ1_9FIRM</name>
<accession>A0ACD1AAQ1</accession>
<protein>
    <submittedName>
        <fullName evidence="1">PAS domain-containing protein</fullName>
    </submittedName>
</protein>
<evidence type="ECO:0000313" key="2">
    <source>
        <dbReference type="Proteomes" id="UP000594014"/>
    </source>
</evidence>
<dbReference type="Proteomes" id="UP000594014">
    <property type="component" value="Chromosome"/>
</dbReference>
<gene>
    <name evidence="1" type="ORF">FRZ06_09230</name>
</gene>
<dbReference type="EMBL" id="CP042469">
    <property type="protein sequence ID" value="QOX63521.1"/>
    <property type="molecule type" value="Genomic_DNA"/>
</dbReference>
<proteinExistence type="predicted"/>
<evidence type="ECO:0000313" key="1">
    <source>
        <dbReference type="EMBL" id="QOX63521.1"/>
    </source>
</evidence>
<keyword evidence="2" id="KW-1185">Reference proteome</keyword>
<reference evidence="1" key="1">
    <citation type="submission" date="2019-08" db="EMBL/GenBank/DDBJ databases">
        <title>Genome sequence of Clostridiales bacterium MT110.</title>
        <authorList>
            <person name="Cao J."/>
        </authorList>
    </citation>
    <scope>NUCLEOTIDE SEQUENCE</scope>
    <source>
        <strain evidence="1">MT110</strain>
    </source>
</reference>
<organism evidence="1 2">
    <name type="scientific">Anoxybacterium hadale</name>
    <dbReference type="NCBI Taxonomy" id="3408580"/>
    <lineage>
        <taxon>Bacteria</taxon>
        <taxon>Bacillati</taxon>
        <taxon>Bacillota</taxon>
        <taxon>Clostridia</taxon>
        <taxon>Peptostreptococcales</taxon>
        <taxon>Anaerovoracaceae</taxon>
        <taxon>Anoxybacterium</taxon>
    </lineage>
</organism>
<sequence>MNILQFEKVNCKNCYKCVRYCPVKAIEVKNHYAQILTEECILCGICTIVCPQKTKGAISETETVREAIRNGRQVIASVAPSFAAYFSVSFQALRTSLLKLKFTDAYETAEGAYLVKSEYERMIEEQPERVMISSCCSSVNLLIRKYYRSCIPNLAPVLTPMQIHSRILKERFPDALIVFISPCISKKAERYQHGSFVDYTITFEELAVLFEEAGIQTEQEDLKIEKQYLSRNFPTHGGILSTMSRRDRHSYLSVSGFQACVEAIRDVERGALSSCFIEMSLCEGSCIGGPSFREKGFSLLCSKMRMDQNVLPPGYDEDYNISSDTLMEQVFTSSEKGCRSEPSEAQIKGILHKMGKRSKEDELNCSMCGYESCRDKAVAVIYGKAEINMCLPFMKERAESFSNQIMNITPNAILAVDMDLKVQHINSAACNIFRLAQEDINGQPVSRILDEFDFVYLLTSDKDHYEKNTYLAEYNAYLNQIFVFDKASSMVVCIMKDITAERQKKNFIMKKKIQAAAMADDIVDKQLRIVHEIASILGETAAETQIAIHDLKGTILMDDDEESL</sequence>